<dbReference type="RefSeq" id="WP_058849528.1">
    <property type="nucleotide sequence ID" value="NZ_LOCL01000039.1"/>
</dbReference>
<sequence length="75" mass="8193">MLDTPPPPPGTLLLDVTRNLVGEFRGEWCGVWSLRPMAGGREWTVTPENAEPATPAQQLRARAARANARSRGDLL</sequence>
<dbReference type="STRING" id="1765722.AT728_16820"/>
<evidence type="ECO:0000313" key="2">
    <source>
        <dbReference type="Proteomes" id="UP000054804"/>
    </source>
</evidence>
<dbReference type="OrthoDB" id="3855669at2"/>
<accession>A0A0W7WZN4</accession>
<dbReference type="AlphaFoldDB" id="A0A0W7WZN4"/>
<reference evidence="1 2" key="1">
    <citation type="submission" date="2015-12" db="EMBL/GenBank/DDBJ databases">
        <title>Draft genome sequence of Streptomyces silvensis ATCC 53525, a producer of novel hormone antagonists.</title>
        <authorList>
            <person name="Johnston C.W."/>
            <person name="Li Y."/>
            <person name="Magarvey N.A."/>
        </authorList>
    </citation>
    <scope>NUCLEOTIDE SEQUENCE [LARGE SCALE GENOMIC DNA]</scope>
    <source>
        <strain evidence="1 2">ATCC 53525</strain>
    </source>
</reference>
<keyword evidence="2" id="KW-1185">Reference proteome</keyword>
<protein>
    <submittedName>
        <fullName evidence="1">Uncharacterized protein</fullName>
    </submittedName>
</protein>
<organism evidence="1 2">
    <name type="scientific">Streptomyces silvensis</name>
    <dbReference type="NCBI Taxonomy" id="1765722"/>
    <lineage>
        <taxon>Bacteria</taxon>
        <taxon>Bacillati</taxon>
        <taxon>Actinomycetota</taxon>
        <taxon>Actinomycetes</taxon>
        <taxon>Kitasatosporales</taxon>
        <taxon>Streptomycetaceae</taxon>
        <taxon>Streptomyces</taxon>
    </lineage>
</organism>
<proteinExistence type="predicted"/>
<evidence type="ECO:0000313" key="1">
    <source>
        <dbReference type="EMBL" id="KUF16038.1"/>
    </source>
</evidence>
<gene>
    <name evidence="1" type="ORF">AT728_16820</name>
</gene>
<comment type="caution">
    <text evidence="1">The sequence shown here is derived from an EMBL/GenBank/DDBJ whole genome shotgun (WGS) entry which is preliminary data.</text>
</comment>
<name>A0A0W7WZN4_9ACTN</name>
<dbReference type="EMBL" id="LOCL01000039">
    <property type="protein sequence ID" value="KUF16038.1"/>
    <property type="molecule type" value="Genomic_DNA"/>
</dbReference>
<dbReference type="Proteomes" id="UP000054804">
    <property type="component" value="Unassembled WGS sequence"/>
</dbReference>